<evidence type="ECO:0000313" key="3">
    <source>
        <dbReference type="EMBL" id="GGB04644.1"/>
    </source>
</evidence>
<evidence type="ECO:0000256" key="1">
    <source>
        <dbReference type="SAM" id="SignalP"/>
    </source>
</evidence>
<dbReference type="PANTHER" id="PTHR39200">
    <property type="entry name" value="HYPOTHETICAL EXPORTED PROTEIN"/>
    <property type="match status" value="1"/>
</dbReference>
<comment type="caution">
    <text evidence="3">The sequence shown here is derived from an EMBL/GenBank/DDBJ whole genome shotgun (WGS) entry which is preliminary data.</text>
</comment>
<gene>
    <name evidence="3" type="ORF">GCM10011511_29920</name>
</gene>
<sequence>MRNAFIPLRFAFLFLALPLLLASCTDFMGKRVHGNGNIRTEDRPVSDFKNVDVGGSAKVMVSQGDRASVKIECDENLLQYMEVSQEGDKIYIHEKHGYNLRPTKDILVYVTAPVYNSIDASGACDIIGQTKIVNPENLEMHISGAGDINMEVNAPKLRAEVSGSGSINLKGQTKEVDLNLTGAGKAHCYDLMAENTTVDISGAGDAEVYASVKLDAQVSGAGSVTYKGNATEVNQHVSGAGSVHKAD</sequence>
<keyword evidence="1" id="KW-0732">Signal</keyword>
<name>A0A8J2XU34_9BACT</name>
<organism evidence="3 4">
    <name type="scientific">Puia dinghuensis</name>
    <dbReference type="NCBI Taxonomy" id="1792502"/>
    <lineage>
        <taxon>Bacteria</taxon>
        <taxon>Pseudomonadati</taxon>
        <taxon>Bacteroidota</taxon>
        <taxon>Chitinophagia</taxon>
        <taxon>Chitinophagales</taxon>
        <taxon>Chitinophagaceae</taxon>
        <taxon>Puia</taxon>
    </lineage>
</organism>
<evidence type="ECO:0000313" key="4">
    <source>
        <dbReference type="Proteomes" id="UP000607559"/>
    </source>
</evidence>
<keyword evidence="4" id="KW-1185">Reference proteome</keyword>
<proteinExistence type="predicted"/>
<dbReference type="PANTHER" id="PTHR39200:SF1">
    <property type="entry name" value="AUTO-TRANSPORTER ADHESIN HEAD GIN DOMAIN-CONTAINING PROTEIN-RELATED"/>
    <property type="match status" value="1"/>
</dbReference>
<dbReference type="PROSITE" id="PS51257">
    <property type="entry name" value="PROKAR_LIPOPROTEIN"/>
    <property type="match status" value="1"/>
</dbReference>
<dbReference type="Proteomes" id="UP000607559">
    <property type="component" value="Unassembled WGS sequence"/>
</dbReference>
<feature type="signal peptide" evidence="1">
    <location>
        <begin position="1"/>
        <end position="22"/>
    </location>
</feature>
<dbReference type="Gene3D" id="2.160.20.120">
    <property type="match status" value="1"/>
</dbReference>
<reference evidence="3" key="2">
    <citation type="submission" date="2020-09" db="EMBL/GenBank/DDBJ databases">
        <authorList>
            <person name="Sun Q."/>
            <person name="Zhou Y."/>
        </authorList>
    </citation>
    <scope>NUCLEOTIDE SEQUENCE</scope>
    <source>
        <strain evidence="3">CGMCC 1.15448</strain>
    </source>
</reference>
<reference evidence="3" key="1">
    <citation type="journal article" date="2014" name="Int. J. Syst. Evol. Microbiol.">
        <title>Complete genome sequence of Corynebacterium casei LMG S-19264T (=DSM 44701T), isolated from a smear-ripened cheese.</title>
        <authorList>
            <consortium name="US DOE Joint Genome Institute (JGI-PGF)"/>
            <person name="Walter F."/>
            <person name="Albersmeier A."/>
            <person name="Kalinowski J."/>
            <person name="Ruckert C."/>
        </authorList>
    </citation>
    <scope>NUCLEOTIDE SEQUENCE</scope>
    <source>
        <strain evidence="3">CGMCC 1.15448</strain>
    </source>
</reference>
<protein>
    <recommendedName>
        <fullName evidence="2">Putative auto-transporter adhesin head GIN domain-containing protein</fullName>
    </recommendedName>
</protein>
<feature type="domain" description="Putative auto-transporter adhesin head GIN" evidence="2">
    <location>
        <begin position="47"/>
        <end position="230"/>
    </location>
</feature>
<dbReference type="AlphaFoldDB" id="A0A8J2XU34"/>
<dbReference type="EMBL" id="BMJC01000003">
    <property type="protein sequence ID" value="GGB04644.1"/>
    <property type="molecule type" value="Genomic_DNA"/>
</dbReference>
<dbReference type="RefSeq" id="WP_188933027.1">
    <property type="nucleotide sequence ID" value="NZ_BMJC01000003.1"/>
</dbReference>
<dbReference type="InterPro" id="IPR021255">
    <property type="entry name" value="DUF2807"/>
</dbReference>
<evidence type="ECO:0000259" key="2">
    <source>
        <dbReference type="Pfam" id="PF10988"/>
    </source>
</evidence>
<dbReference type="Pfam" id="PF10988">
    <property type="entry name" value="DUF2807"/>
    <property type="match status" value="1"/>
</dbReference>
<accession>A0A8J2XU34</accession>
<feature type="chain" id="PRO_5035197126" description="Putative auto-transporter adhesin head GIN domain-containing protein" evidence="1">
    <location>
        <begin position="23"/>
        <end position="247"/>
    </location>
</feature>